<evidence type="ECO:0000256" key="3">
    <source>
        <dbReference type="ARBA" id="ARBA00022679"/>
    </source>
</evidence>
<comment type="catalytic activity">
    <reaction evidence="1">
        <text>ATP + protein L-histidine = ADP + protein N-phospho-L-histidine.</text>
        <dbReference type="EC" id="2.7.13.3"/>
    </reaction>
</comment>
<evidence type="ECO:0000313" key="10">
    <source>
        <dbReference type="EMBL" id="OEH87025.1"/>
    </source>
</evidence>
<dbReference type="EMBL" id="MJAT01000001">
    <property type="protein sequence ID" value="OEH87025.1"/>
    <property type="molecule type" value="Genomic_DNA"/>
</dbReference>
<dbReference type="Pfam" id="PF05384">
    <property type="entry name" value="DegS"/>
    <property type="match status" value="1"/>
</dbReference>
<feature type="domain" description="Signal transduction histidine kinase subgroup 3 dimerisation and phosphoacceptor" evidence="9">
    <location>
        <begin position="171"/>
        <end position="238"/>
    </location>
</feature>
<dbReference type="InterPro" id="IPR050482">
    <property type="entry name" value="Sensor_HK_TwoCompSys"/>
</dbReference>
<name>A0A1E5LA89_9FIRM</name>
<dbReference type="InterPro" id="IPR016381">
    <property type="entry name" value="Sig_transdc_His_kinase_DegS"/>
</dbReference>
<reference evidence="10 11" key="1">
    <citation type="submission" date="2016-09" db="EMBL/GenBank/DDBJ databases">
        <title>Desulfuribacillus arsenicus sp. nov., an obligately anaerobic, dissimilatory arsenic- and antimonate-reducing bacterium isolated from anoxic sediments.</title>
        <authorList>
            <person name="Abin C.A."/>
            <person name="Hollibaugh J.T."/>
        </authorList>
    </citation>
    <scope>NUCLEOTIDE SEQUENCE [LARGE SCALE GENOMIC DNA]</scope>
    <source>
        <strain evidence="10 11">MLFW-2</strain>
    </source>
</reference>
<dbReference type="GO" id="GO:0016020">
    <property type="term" value="C:membrane"/>
    <property type="evidence" value="ECO:0007669"/>
    <property type="project" value="InterPro"/>
</dbReference>
<evidence type="ECO:0000256" key="1">
    <source>
        <dbReference type="ARBA" id="ARBA00000085"/>
    </source>
</evidence>
<dbReference type="PANTHER" id="PTHR24421">
    <property type="entry name" value="NITRATE/NITRITE SENSOR PROTEIN NARX-RELATED"/>
    <property type="match status" value="1"/>
</dbReference>
<evidence type="ECO:0000256" key="2">
    <source>
        <dbReference type="ARBA" id="ARBA00012438"/>
    </source>
</evidence>
<evidence type="ECO:0000259" key="8">
    <source>
        <dbReference type="Pfam" id="PF05384"/>
    </source>
</evidence>
<evidence type="ECO:0000313" key="11">
    <source>
        <dbReference type="Proteomes" id="UP000095255"/>
    </source>
</evidence>
<keyword evidence="4 10" id="KW-0418">Kinase</keyword>
<keyword evidence="3" id="KW-0808">Transferase</keyword>
<dbReference type="InterPro" id="IPR011712">
    <property type="entry name" value="Sig_transdc_His_kin_sub3_dim/P"/>
</dbReference>
<dbReference type="GO" id="GO:0000155">
    <property type="term" value="F:phosphorelay sensor kinase activity"/>
    <property type="evidence" value="ECO:0007669"/>
    <property type="project" value="InterPro"/>
</dbReference>
<dbReference type="CDD" id="cd16917">
    <property type="entry name" value="HATPase_UhpB-NarQ-NarX-like"/>
    <property type="match status" value="1"/>
</dbReference>
<feature type="domain" description="Histidine kinase/HSP90-like ATPase" evidence="7">
    <location>
        <begin position="280"/>
        <end position="370"/>
    </location>
</feature>
<dbReference type="STRING" id="1390249.BHU72_00115"/>
<accession>A0A1E5LA89</accession>
<evidence type="ECO:0000256" key="4">
    <source>
        <dbReference type="ARBA" id="ARBA00022777"/>
    </source>
</evidence>
<feature type="coiled-coil region" evidence="6">
    <location>
        <begin position="17"/>
        <end position="44"/>
    </location>
</feature>
<dbReference type="Pfam" id="PF07730">
    <property type="entry name" value="HisKA_3"/>
    <property type="match status" value="1"/>
</dbReference>
<evidence type="ECO:0000259" key="9">
    <source>
        <dbReference type="Pfam" id="PF07730"/>
    </source>
</evidence>
<proteinExistence type="predicted"/>
<dbReference type="Pfam" id="PF02518">
    <property type="entry name" value="HATPase_c"/>
    <property type="match status" value="1"/>
</dbReference>
<dbReference type="InterPro" id="IPR008595">
    <property type="entry name" value="DegS"/>
</dbReference>
<protein>
    <recommendedName>
        <fullName evidence="2">histidine kinase</fullName>
        <ecNumber evidence="2">2.7.13.3</ecNumber>
    </recommendedName>
</protein>
<sequence length="374" mass="43046">MIDTVIKKTMGAIEESKNQIYEIAEGAQKEMLKLKQELTQVHQEACELVDKVDELERVYRKSRNHLAHVSKNFRNYSEEDIKRAYEDANNHQIELMLSREKEQRLRLRRDELQIRLKNLGDTVSKAETFITQVGAVLGYLTGDLANISDFLETAQQKQMMGIRVIQSQEEERKRVAREIHDGPAQLLANVVLRSEICERLLDRDIEQARKELHELKDAVRSSLAEVRKIIFDLRPMALDDLGLIPTLRKYLIQFEERNGVATDMKVYGKEEKLESAVVIAAFRLIQECLNNTAKHAYAKNVNLKIEFRKDKLAMIIADDGMGFKVEEALRAGTDSFGIIGMRERIDLLQGTMEYDTDVGKGTKVYFQIPIHPVE</sequence>
<dbReference type="OrthoDB" id="9781904at2"/>
<dbReference type="InterPro" id="IPR036890">
    <property type="entry name" value="HATPase_C_sf"/>
</dbReference>
<dbReference type="SUPFAM" id="SSF55874">
    <property type="entry name" value="ATPase domain of HSP90 chaperone/DNA topoisomerase II/histidine kinase"/>
    <property type="match status" value="1"/>
</dbReference>
<dbReference type="PIRSF" id="PIRSF003169">
    <property type="entry name" value="STHK_DegS"/>
    <property type="match status" value="1"/>
</dbReference>
<dbReference type="AlphaFoldDB" id="A0A1E5LA89"/>
<keyword evidence="11" id="KW-1185">Reference proteome</keyword>
<feature type="coiled-coil region" evidence="6">
    <location>
        <begin position="198"/>
        <end position="225"/>
    </location>
</feature>
<evidence type="ECO:0000256" key="6">
    <source>
        <dbReference type="SAM" id="Coils"/>
    </source>
</evidence>
<feature type="domain" description="Sensor DegS" evidence="8">
    <location>
        <begin position="3"/>
        <end position="161"/>
    </location>
</feature>
<keyword evidence="5" id="KW-0902">Two-component regulatory system</keyword>
<gene>
    <name evidence="10" type="ORF">BHU72_00115</name>
</gene>
<evidence type="ECO:0000256" key="5">
    <source>
        <dbReference type="ARBA" id="ARBA00023012"/>
    </source>
</evidence>
<dbReference type="EC" id="2.7.13.3" evidence="2"/>
<dbReference type="Proteomes" id="UP000095255">
    <property type="component" value="Unassembled WGS sequence"/>
</dbReference>
<dbReference type="Gene3D" id="3.30.565.10">
    <property type="entry name" value="Histidine kinase-like ATPase, C-terminal domain"/>
    <property type="match status" value="1"/>
</dbReference>
<dbReference type="PANTHER" id="PTHR24421:SF55">
    <property type="entry name" value="SENSOR HISTIDINE KINASE YDFH"/>
    <property type="match status" value="1"/>
</dbReference>
<organism evidence="10 11">
    <name type="scientific">Desulfuribacillus stibiiarsenatis</name>
    <dbReference type="NCBI Taxonomy" id="1390249"/>
    <lineage>
        <taxon>Bacteria</taxon>
        <taxon>Bacillati</taxon>
        <taxon>Bacillota</taxon>
        <taxon>Desulfuribacillia</taxon>
        <taxon>Desulfuribacillales</taxon>
        <taxon>Desulfuribacillaceae</taxon>
        <taxon>Desulfuribacillus</taxon>
    </lineage>
</organism>
<comment type="caution">
    <text evidence="10">The sequence shown here is derived from an EMBL/GenBank/DDBJ whole genome shotgun (WGS) entry which is preliminary data.</text>
</comment>
<dbReference type="InterPro" id="IPR003594">
    <property type="entry name" value="HATPase_dom"/>
</dbReference>
<evidence type="ECO:0000259" key="7">
    <source>
        <dbReference type="Pfam" id="PF02518"/>
    </source>
</evidence>
<dbReference type="GO" id="GO:0046983">
    <property type="term" value="F:protein dimerization activity"/>
    <property type="evidence" value="ECO:0007669"/>
    <property type="project" value="InterPro"/>
</dbReference>
<dbReference type="Gene3D" id="1.20.5.1930">
    <property type="match status" value="1"/>
</dbReference>
<keyword evidence="6" id="KW-0175">Coiled coil</keyword>